<dbReference type="PANTHER" id="PTHR16525">
    <property type="entry name" value="PROTEIN C12ORF4"/>
    <property type="match status" value="1"/>
</dbReference>
<evidence type="ECO:0000313" key="2">
    <source>
        <dbReference type="Proteomes" id="UP000037510"/>
    </source>
</evidence>
<name>A0A0L7L100_OPEBR</name>
<protein>
    <submittedName>
        <fullName evidence="1">Uncharacterized protein</fullName>
    </submittedName>
</protein>
<reference evidence="1 2" key="1">
    <citation type="journal article" date="2015" name="Genome Biol. Evol.">
        <title>The genome of winter moth (Operophtera brumata) provides a genomic perspective on sexual dimorphism and phenology.</title>
        <authorList>
            <person name="Derks M.F."/>
            <person name="Smit S."/>
            <person name="Salis L."/>
            <person name="Schijlen E."/>
            <person name="Bossers A."/>
            <person name="Mateman C."/>
            <person name="Pijl A.S."/>
            <person name="de Ridder D."/>
            <person name="Groenen M.A."/>
            <person name="Visser M.E."/>
            <person name="Megens H.J."/>
        </authorList>
    </citation>
    <scope>NUCLEOTIDE SEQUENCE [LARGE SCALE GENOMIC DNA]</scope>
    <source>
        <strain evidence="1">WM2013NL</strain>
        <tissue evidence="1">Head and thorax</tissue>
    </source>
</reference>
<sequence>MEEKVRQLNLTTTEDEINELATQHFEEQALVAGRWGSQLDALWQTQRAQYRAWLMSTLDEYQSTAALNTPRNIAERVQEPVSSSSLVLQLRNIAERVQEPVSSSSLVLQLRNIAERVQEPAGDVFVSAHSTLPDAHVVFHLIVEHSSLRSGDITSRHPAILGLRNVLKAACANDVTSISLPLLLRHELTEEMTVSWCVRRAELVLKCVKGFMLETAGWGGTELRTLTAALPAATAPDVFAALAALLPAVFRISNPVKISHRPSDAPL</sequence>
<dbReference type="EMBL" id="JTDY01003679">
    <property type="protein sequence ID" value="KOB69163.1"/>
    <property type="molecule type" value="Genomic_DNA"/>
</dbReference>
<organism evidence="1 2">
    <name type="scientific">Operophtera brumata</name>
    <name type="common">Winter moth</name>
    <name type="synonym">Phalaena brumata</name>
    <dbReference type="NCBI Taxonomy" id="104452"/>
    <lineage>
        <taxon>Eukaryota</taxon>
        <taxon>Metazoa</taxon>
        <taxon>Ecdysozoa</taxon>
        <taxon>Arthropoda</taxon>
        <taxon>Hexapoda</taxon>
        <taxon>Insecta</taxon>
        <taxon>Pterygota</taxon>
        <taxon>Neoptera</taxon>
        <taxon>Endopterygota</taxon>
        <taxon>Lepidoptera</taxon>
        <taxon>Glossata</taxon>
        <taxon>Ditrysia</taxon>
        <taxon>Geometroidea</taxon>
        <taxon>Geometridae</taxon>
        <taxon>Larentiinae</taxon>
        <taxon>Operophtera</taxon>
    </lineage>
</organism>
<keyword evidence="2" id="KW-1185">Reference proteome</keyword>
<accession>A0A0L7L100</accession>
<evidence type="ECO:0000313" key="1">
    <source>
        <dbReference type="EMBL" id="KOB69163.1"/>
    </source>
</evidence>
<proteinExistence type="predicted"/>
<feature type="non-terminal residue" evidence="1">
    <location>
        <position position="1"/>
    </location>
</feature>
<dbReference type="AlphaFoldDB" id="A0A0L7L100"/>
<gene>
    <name evidence="1" type="ORF">OBRU01_17073</name>
</gene>
<dbReference type="Pfam" id="PF10154">
    <property type="entry name" value="Fy-3"/>
    <property type="match status" value="2"/>
</dbReference>
<comment type="caution">
    <text evidence="1">The sequence shown here is derived from an EMBL/GenBank/DDBJ whole genome shotgun (WGS) entry which is preliminary data.</text>
</comment>
<dbReference type="InterPro" id="IPR019311">
    <property type="entry name" value="Fy-3"/>
</dbReference>
<dbReference type="Proteomes" id="UP000037510">
    <property type="component" value="Unassembled WGS sequence"/>
</dbReference>
<dbReference type="GO" id="GO:0005737">
    <property type="term" value="C:cytoplasm"/>
    <property type="evidence" value="ECO:0007669"/>
    <property type="project" value="TreeGrafter"/>
</dbReference>
<dbReference type="PANTHER" id="PTHR16525:SF0">
    <property type="entry name" value="PROTEIN C12ORF4"/>
    <property type="match status" value="1"/>
</dbReference>
<feature type="non-terminal residue" evidence="1">
    <location>
        <position position="267"/>
    </location>
</feature>
<dbReference type="STRING" id="104452.A0A0L7L100"/>